<dbReference type="GO" id="GO:0008466">
    <property type="term" value="F:glycogenin glucosyltransferase activity"/>
    <property type="evidence" value="ECO:0007669"/>
    <property type="project" value="UniProtKB-EC"/>
</dbReference>
<feature type="compositionally biased region" description="Low complexity" evidence="14">
    <location>
        <begin position="287"/>
        <end position="305"/>
    </location>
</feature>
<sequence>MTDVYCTLLLSDSYLPGAQVLAYSLRDGGTSRKLAVMVTLETCSEGTIEELKRLYDFVIPVEPIRNEATTNLALMNRLDLNATFTKINLWKQTQFRKIVFIDADVVSIRPPDELFDLEADFAAAPDIGWPDCFNSGVMLLRPHMGTYYSLLQLAGRGVSFDGADQGLLNSYFKNWHRISFIYNCTPSGHYQYTPAFTHYGANISLAHFIGAEKPWNVGRSSIKESGSTNSNGTPYHQLLGYWWATWDKHFRGQQGGSNDSTTGGSSYRESTGGSGSGFKQAYSGPIGNQASQSGSQQQRGAGPSGTQHQSRASEKAPEGENTDKLAPEPEKLPFHGVFPDVVDTPQGPVDQAQFFQTGPDTYQVSDVKTGLSAPPPPPFPRQQEQQEPPAIPFPTPYYNWDPTRSAPPTDSAPEANHDDEEEEEEEEEEEDEEEEEEEEEVQEVQEVQEEQEPPITREEATAWRTFVQENEWDAIPGIQDYVSDLKRRGSHVIQSLEASPRIPGYFIPLVNQERPSLPVTPNPVKRRTAQWTAEEQSQFPSAHGIPSQEDWDPHAKLDELRRLPPSFVSTLSDADATNDTAQTEAQKEAIVPKVQAQTEVTVSPPSPVYSDSSAQTESPKLEDRATQVDDIPEAEDKKSLSGSSSASLKTDSDISLGKRSIESQSPPKSPESKEKEKRRSMNLQKLLPRYWGIRTPESRRHATSG</sequence>
<proteinExistence type="inferred from homology"/>
<evidence type="ECO:0000256" key="11">
    <source>
        <dbReference type="ARBA" id="ARBA00050886"/>
    </source>
</evidence>
<keyword evidence="8" id="KW-0464">Manganese</keyword>
<protein>
    <recommendedName>
        <fullName evidence="10">glycogenin glucosyltransferase</fullName>
        <ecNumber evidence="10">2.4.1.186</ecNumber>
    </recommendedName>
</protein>
<keyword evidence="16" id="KW-1185">Reference proteome</keyword>
<comment type="catalytic activity">
    <reaction evidence="12">
        <text>L-tyrosyl-[glycogenin] + UDP-alpha-D-glucose = alpha-D-glucosyl-L-tyrosyl-[glycogenin] + UDP + H(+)</text>
        <dbReference type="Rhea" id="RHEA:23360"/>
        <dbReference type="Rhea" id="RHEA-COMP:14604"/>
        <dbReference type="Rhea" id="RHEA-COMP:14605"/>
        <dbReference type="ChEBI" id="CHEBI:15378"/>
        <dbReference type="ChEBI" id="CHEBI:46858"/>
        <dbReference type="ChEBI" id="CHEBI:58223"/>
        <dbReference type="ChEBI" id="CHEBI:58885"/>
        <dbReference type="ChEBI" id="CHEBI:140573"/>
        <dbReference type="EC" id="2.4.1.186"/>
    </reaction>
</comment>
<evidence type="ECO:0000256" key="7">
    <source>
        <dbReference type="ARBA" id="ARBA00023180"/>
    </source>
</evidence>
<feature type="region of interest" description="Disordered" evidence="14">
    <location>
        <begin position="568"/>
        <end position="705"/>
    </location>
</feature>
<dbReference type="InterPro" id="IPR029044">
    <property type="entry name" value="Nucleotide-diphossugar_trans"/>
</dbReference>
<comment type="catalytic activity">
    <reaction evidence="11">
        <text>[1,4-alpha-D-glucosyl](n)-L-tyrosyl-[glycogenin] + UDP-alpha-D-glucose = [1,4-alpha-D-glucosyl](n+1)-L-tyrosyl-[glycogenin] + UDP + H(+)</text>
        <dbReference type="Rhea" id="RHEA:56560"/>
        <dbReference type="Rhea" id="RHEA-COMP:14606"/>
        <dbReference type="Rhea" id="RHEA-COMP:14607"/>
        <dbReference type="ChEBI" id="CHEBI:15378"/>
        <dbReference type="ChEBI" id="CHEBI:58223"/>
        <dbReference type="ChEBI" id="CHEBI:58885"/>
        <dbReference type="ChEBI" id="CHEBI:140574"/>
        <dbReference type="EC" id="2.4.1.186"/>
    </reaction>
</comment>
<dbReference type="Gene3D" id="3.90.550.10">
    <property type="entry name" value="Spore Coat Polysaccharide Biosynthesis Protein SpsA, Chain A"/>
    <property type="match status" value="1"/>
</dbReference>
<evidence type="ECO:0000256" key="13">
    <source>
        <dbReference type="ARBA" id="ARBA00057883"/>
    </source>
</evidence>
<dbReference type="InterPro" id="IPR050587">
    <property type="entry name" value="GNT1/Glycosyltrans_8"/>
</dbReference>
<evidence type="ECO:0000256" key="10">
    <source>
        <dbReference type="ARBA" id="ARBA00038934"/>
    </source>
</evidence>
<evidence type="ECO:0000313" key="15">
    <source>
        <dbReference type="EMBL" id="PWW73385.1"/>
    </source>
</evidence>
<feature type="region of interest" description="Disordered" evidence="14">
    <location>
        <begin position="253"/>
        <end position="463"/>
    </location>
</feature>
<feature type="compositionally biased region" description="Polar residues" evidence="14">
    <location>
        <begin position="353"/>
        <end position="366"/>
    </location>
</feature>
<keyword evidence="5" id="KW-0479">Metal-binding</keyword>
<dbReference type="OrthoDB" id="2014201at2759"/>
<feature type="compositionally biased region" description="Basic and acidic residues" evidence="14">
    <location>
        <begin position="696"/>
        <end position="705"/>
    </location>
</feature>
<dbReference type="GO" id="GO:0005978">
    <property type="term" value="P:glycogen biosynthetic process"/>
    <property type="evidence" value="ECO:0007669"/>
    <property type="project" value="UniProtKB-KW"/>
</dbReference>
<keyword evidence="6" id="KW-0320">Glycogen biosynthesis</keyword>
<dbReference type="EMBL" id="PYWC01000080">
    <property type="protein sequence ID" value="PWW73385.1"/>
    <property type="molecule type" value="Genomic_DNA"/>
</dbReference>
<evidence type="ECO:0000256" key="1">
    <source>
        <dbReference type="ARBA" id="ARBA00001936"/>
    </source>
</evidence>
<accession>A0A317SG49</accession>
<evidence type="ECO:0000256" key="8">
    <source>
        <dbReference type="ARBA" id="ARBA00023211"/>
    </source>
</evidence>
<gene>
    <name evidence="15" type="ORF">C7212DRAFT_359724</name>
</gene>
<comment type="function">
    <text evidence="13">Self-glucosylating initiator of glycogen synthesis. It catalyzes the formation of a short alpha (1,4)-glucosyl chain covalently attached via a glucose 1-O-tyrosyl linkage to internal tyrosine residues and these chains act as primers for the elongation reaction catalyzed by glycogen synthase.</text>
</comment>
<reference evidence="15 16" key="1">
    <citation type="submission" date="2018-03" db="EMBL/GenBank/DDBJ databases">
        <title>Genomes of Pezizomycetes fungi and the evolution of truffles.</title>
        <authorList>
            <person name="Murat C."/>
            <person name="Payen T."/>
            <person name="Noel B."/>
            <person name="Kuo A."/>
            <person name="Martin F.M."/>
        </authorList>
    </citation>
    <scope>NUCLEOTIDE SEQUENCE [LARGE SCALE GENOMIC DNA]</scope>
    <source>
        <strain evidence="15">091103-1</strain>
    </source>
</reference>
<feature type="compositionally biased region" description="Low complexity" evidence="14">
    <location>
        <begin position="256"/>
        <end position="266"/>
    </location>
</feature>
<dbReference type="FunFam" id="3.90.550.10:FF:000092">
    <property type="entry name" value="Glycogenin 2"/>
    <property type="match status" value="1"/>
</dbReference>
<evidence type="ECO:0000256" key="4">
    <source>
        <dbReference type="ARBA" id="ARBA00022679"/>
    </source>
</evidence>
<evidence type="ECO:0000313" key="16">
    <source>
        <dbReference type="Proteomes" id="UP000246991"/>
    </source>
</evidence>
<evidence type="ECO:0000256" key="3">
    <source>
        <dbReference type="ARBA" id="ARBA00022490"/>
    </source>
</evidence>
<keyword evidence="3" id="KW-0963">Cytoplasm</keyword>
<dbReference type="Proteomes" id="UP000246991">
    <property type="component" value="Unassembled WGS sequence"/>
</dbReference>
<evidence type="ECO:0000256" key="2">
    <source>
        <dbReference type="ARBA" id="ARBA00004496"/>
    </source>
</evidence>
<feature type="compositionally biased region" description="Basic and acidic residues" evidence="14">
    <location>
        <begin position="311"/>
        <end position="333"/>
    </location>
</feature>
<feature type="compositionally biased region" description="Acidic residues" evidence="14">
    <location>
        <begin position="417"/>
        <end position="452"/>
    </location>
</feature>
<evidence type="ECO:0000256" key="14">
    <source>
        <dbReference type="SAM" id="MobiDB-lite"/>
    </source>
</evidence>
<feature type="compositionally biased region" description="Low complexity" evidence="14">
    <location>
        <begin position="640"/>
        <end position="655"/>
    </location>
</feature>
<feature type="compositionally biased region" description="Basic and acidic residues" evidence="14">
    <location>
        <begin position="670"/>
        <end position="679"/>
    </location>
</feature>
<evidence type="ECO:0000256" key="6">
    <source>
        <dbReference type="ARBA" id="ARBA00023056"/>
    </source>
</evidence>
<feature type="compositionally biased region" description="Low complexity" evidence="14">
    <location>
        <begin position="600"/>
        <end position="613"/>
    </location>
</feature>
<dbReference type="AlphaFoldDB" id="A0A317SG49"/>
<dbReference type="CDD" id="cd02537">
    <property type="entry name" value="GT8_Glycogenin"/>
    <property type="match status" value="1"/>
</dbReference>
<name>A0A317SG49_9PEZI</name>
<feature type="region of interest" description="Disordered" evidence="14">
    <location>
        <begin position="515"/>
        <end position="555"/>
    </location>
</feature>
<dbReference type="STRING" id="42249.A0A317SG49"/>
<dbReference type="SUPFAM" id="SSF53448">
    <property type="entry name" value="Nucleotide-diphospho-sugar transferases"/>
    <property type="match status" value="1"/>
</dbReference>
<dbReference type="InterPro" id="IPR002495">
    <property type="entry name" value="Glyco_trans_8"/>
</dbReference>
<keyword evidence="7" id="KW-0325">Glycoprotein</keyword>
<dbReference type="GO" id="GO:0005737">
    <property type="term" value="C:cytoplasm"/>
    <property type="evidence" value="ECO:0007669"/>
    <property type="project" value="UniProtKB-SubCell"/>
</dbReference>
<comment type="subcellular location">
    <subcellularLocation>
        <location evidence="2">Cytoplasm</location>
    </subcellularLocation>
</comment>
<feature type="compositionally biased region" description="Polar residues" evidence="14">
    <location>
        <begin position="568"/>
        <end position="584"/>
    </location>
</feature>
<feature type="compositionally biased region" description="Polar residues" evidence="14">
    <location>
        <begin position="529"/>
        <end position="540"/>
    </location>
</feature>
<comment type="caution">
    <text evidence="15">The sequence shown here is derived from an EMBL/GenBank/DDBJ whole genome shotgun (WGS) entry which is preliminary data.</text>
</comment>
<organism evidence="15 16">
    <name type="scientific">Tuber magnatum</name>
    <name type="common">white Piedmont truffle</name>
    <dbReference type="NCBI Taxonomy" id="42249"/>
    <lineage>
        <taxon>Eukaryota</taxon>
        <taxon>Fungi</taxon>
        <taxon>Dikarya</taxon>
        <taxon>Ascomycota</taxon>
        <taxon>Pezizomycotina</taxon>
        <taxon>Pezizomycetes</taxon>
        <taxon>Pezizales</taxon>
        <taxon>Tuberaceae</taxon>
        <taxon>Tuber</taxon>
    </lineage>
</organism>
<dbReference type="EC" id="2.4.1.186" evidence="10"/>
<evidence type="ECO:0000256" key="12">
    <source>
        <dbReference type="ARBA" id="ARBA00052293"/>
    </source>
</evidence>
<evidence type="ECO:0000256" key="5">
    <source>
        <dbReference type="ARBA" id="ARBA00022723"/>
    </source>
</evidence>
<dbReference type="PANTHER" id="PTHR11183">
    <property type="entry name" value="GLYCOGENIN SUBFAMILY MEMBER"/>
    <property type="match status" value="1"/>
</dbReference>
<comment type="cofactor">
    <cofactor evidence="1">
        <name>Mn(2+)</name>
        <dbReference type="ChEBI" id="CHEBI:29035"/>
    </cofactor>
</comment>
<comment type="similarity">
    <text evidence="9">Belongs to the glycosyltransferase 8 family. Glycogenin subfamily.</text>
</comment>
<keyword evidence="4 15" id="KW-0808">Transferase</keyword>
<dbReference type="GO" id="GO:0046872">
    <property type="term" value="F:metal ion binding"/>
    <property type="evidence" value="ECO:0007669"/>
    <property type="project" value="UniProtKB-KW"/>
</dbReference>
<dbReference type="Pfam" id="PF01501">
    <property type="entry name" value="Glyco_transf_8"/>
    <property type="match status" value="1"/>
</dbReference>
<evidence type="ECO:0000256" key="9">
    <source>
        <dbReference type="ARBA" id="ARBA00038162"/>
    </source>
</evidence>